<name>A0ABW0L676_9BURK</name>
<feature type="transmembrane region" description="Helical" evidence="1">
    <location>
        <begin position="409"/>
        <end position="431"/>
    </location>
</feature>
<accession>A0ABW0L676</accession>
<keyword evidence="3" id="KW-1185">Reference proteome</keyword>
<proteinExistence type="predicted"/>
<dbReference type="EMBL" id="JBHSMU010000015">
    <property type="protein sequence ID" value="MFC5461330.1"/>
    <property type="molecule type" value="Genomic_DNA"/>
</dbReference>
<evidence type="ECO:0000313" key="2">
    <source>
        <dbReference type="EMBL" id="MFC5461330.1"/>
    </source>
</evidence>
<feature type="transmembrane region" description="Helical" evidence="1">
    <location>
        <begin position="347"/>
        <end position="375"/>
    </location>
</feature>
<keyword evidence="1" id="KW-1133">Transmembrane helix</keyword>
<feature type="transmembrane region" description="Helical" evidence="1">
    <location>
        <begin position="101"/>
        <end position="121"/>
    </location>
</feature>
<feature type="transmembrane region" description="Helical" evidence="1">
    <location>
        <begin position="207"/>
        <end position="226"/>
    </location>
</feature>
<reference evidence="3" key="1">
    <citation type="journal article" date="2019" name="Int. J. Syst. Evol. Microbiol.">
        <title>The Global Catalogue of Microorganisms (GCM) 10K type strain sequencing project: providing services to taxonomists for standard genome sequencing and annotation.</title>
        <authorList>
            <consortium name="The Broad Institute Genomics Platform"/>
            <consortium name="The Broad Institute Genome Sequencing Center for Infectious Disease"/>
            <person name="Wu L."/>
            <person name="Ma J."/>
        </authorList>
    </citation>
    <scope>NUCLEOTIDE SEQUENCE [LARGE SCALE GENOMIC DNA]</scope>
    <source>
        <strain evidence="3">KACC 12649</strain>
    </source>
</reference>
<keyword evidence="1" id="KW-0472">Membrane</keyword>
<organism evidence="2 3">
    <name type="scientific">Massilia niabensis</name>
    <dbReference type="NCBI Taxonomy" id="544910"/>
    <lineage>
        <taxon>Bacteria</taxon>
        <taxon>Pseudomonadati</taxon>
        <taxon>Pseudomonadota</taxon>
        <taxon>Betaproteobacteria</taxon>
        <taxon>Burkholderiales</taxon>
        <taxon>Oxalobacteraceae</taxon>
        <taxon>Telluria group</taxon>
        <taxon>Massilia</taxon>
    </lineage>
</organism>
<feature type="transmembrane region" description="Helical" evidence="1">
    <location>
        <begin position="40"/>
        <end position="60"/>
    </location>
</feature>
<feature type="transmembrane region" description="Helical" evidence="1">
    <location>
        <begin position="283"/>
        <end position="308"/>
    </location>
</feature>
<keyword evidence="1" id="KW-0812">Transmembrane</keyword>
<feature type="transmembrane region" description="Helical" evidence="1">
    <location>
        <begin position="181"/>
        <end position="200"/>
    </location>
</feature>
<feature type="transmembrane region" description="Helical" evidence="1">
    <location>
        <begin position="437"/>
        <end position="457"/>
    </location>
</feature>
<feature type="transmembrane region" description="Helical" evidence="1">
    <location>
        <begin position="381"/>
        <end position="402"/>
    </location>
</feature>
<gene>
    <name evidence="2" type="ORF">ACFPN5_16085</name>
</gene>
<feature type="transmembrane region" description="Helical" evidence="1">
    <location>
        <begin position="314"/>
        <end position="335"/>
    </location>
</feature>
<evidence type="ECO:0000256" key="1">
    <source>
        <dbReference type="SAM" id="Phobius"/>
    </source>
</evidence>
<comment type="caution">
    <text evidence="2">The sequence shown here is derived from an EMBL/GenBank/DDBJ whole genome shotgun (WGS) entry which is preliminary data.</text>
</comment>
<sequence length="628" mass="67510">MKSHDMLSEQLPRTHAAAAASAAAADPAYASRAGVPGQPSLAIFVAAFLYLFVPTVIVLVGFQPWKIAAPVAVAAAACLWWLALALRGQARVPYARLQDTWPFLAMAACFVWLSGVLPPFAETYDWYKHYALFNELIDQAWPAAVPNGGELSTLRYSLSYYALPAIVAKFAGHAWLGPANFVWTTLGLYLALVIAFHAQAQSVVSRFQLCAVFLLFSGADIVGRYVTGHVHPVPMHFEWWATFGQLSSSTTSLFWTPQHAISAWLGTFLILRFPQRALQCGGVLVAAIAVWSPFSAIGIVPVFIWAIFKNGWRHIFTWMNLLIAPVLLGVAGYFLTRGSAGIPAGFIWTAVGFSPGIWVVFLVLEFAAVAGALYLVERRNVALIIASAGFLALLSLFSLGAYNDLLMRASLPALAILAALSAMAVACAPSTARKTPLVICLVLGLVTPLGEIMRAIVGERVPKSETLWINDIFSGTGQFLAPQYLAPGFDGALWRTPVLELAGTTFTGFGEGMVDPVRKRIESASFTDAALVARPITLPQGTYEVEIVLDLDVAADKESGHAAHLSIHGQQLLARIGNTAGRGLAFRGYFRTKGEPVQLSFGLGGWAKGKGFVELKKLTISSVSTGGR</sequence>
<feature type="transmembrane region" description="Helical" evidence="1">
    <location>
        <begin position="67"/>
        <end position="86"/>
    </location>
</feature>
<dbReference type="RefSeq" id="WP_379784768.1">
    <property type="nucleotide sequence ID" value="NZ_JBHSMU010000015.1"/>
</dbReference>
<evidence type="ECO:0000313" key="3">
    <source>
        <dbReference type="Proteomes" id="UP001596050"/>
    </source>
</evidence>
<dbReference type="Proteomes" id="UP001596050">
    <property type="component" value="Unassembled WGS sequence"/>
</dbReference>
<protein>
    <submittedName>
        <fullName evidence="2">Uncharacterized protein</fullName>
    </submittedName>
</protein>